<evidence type="ECO:0000313" key="2">
    <source>
        <dbReference type="Proteomes" id="UP000676996"/>
    </source>
</evidence>
<reference evidence="1" key="1">
    <citation type="submission" date="2021-04" db="EMBL/GenBank/DDBJ databases">
        <title>Ouciella asimina sp. nov., isolated from the surface seawater in the hydrothermal field of Okinawa Trough.</title>
        <authorList>
            <person name="Shuang W."/>
        </authorList>
    </citation>
    <scope>NUCLEOTIDE SEQUENCE</scope>
    <source>
        <strain evidence="1">LXI357</strain>
    </source>
</reference>
<dbReference type="AlphaFoldDB" id="A0A8T4II84"/>
<keyword evidence="2" id="KW-1185">Reference proteome</keyword>
<dbReference type="EMBL" id="JAGRQC010000004">
    <property type="protein sequence ID" value="MBR0553752.1"/>
    <property type="molecule type" value="Genomic_DNA"/>
</dbReference>
<name>A0A8T4II84_9SPHN</name>
<organism evidence="1 2">
    <name type="scientific">Stakelama marina</name>
    <dbReference type="NCBI Taxonomy" id="2826939"/>
    <lineage>
        <taxon>Bacteria</taxon>
        <taxon>Pseudomonadati</taxon>
        <taxon>Pseudomonadota</taxon>
        <taxon>Alphaproteobacteria</taxon>
        <taxon>Sphingomonadales</taxon>
        <taxon>Sphingomonadaceae</taxon>
        <taxon>Stakelama</taxon>
    </lineage>
</organism>
<gene>
    <name evidence="1" type="ORF">J7S20_14670</name>
</gene>
<accession>A0A8T4II84</accession>
<evidence type="ECO:0000313" key="1">
    <source>
        <dbReference type="EMBL" id="MBR0553752.1"/>
    </source>
</evidence>
<comment type="caution">
    <text evidence="1">The sequence shown here is derived from an EMBL/GenBank/DDBJ whole genome shotgun (WGS) entry which is preliminary data.</text>
</comment>
<proteinExistence type="predicted"/>
<sequence length="513" mass="56666">MSKLGRDVYRRKLARYLSHSLDEQVISMISALVAVQTGHAAALKALPDLPADALGAELGSPYHIPLWSLETLVNELLAAPKPRNFGIGRTRVLDTSRFQTLRVLHGILVKVENAEDGIFLENHDVFYEMARIAQRQFPWQRGVANAPHLYRSILLYGTGSARSFFEADAAMSLPDFVKVGACFSGALTGRDYGDRNRDLSMIGIGAQVREAALAKLSIGHGAARARTAKIREGQRHTGYSPSILRDFPIIAFGDNGERLRAPIPELIMYRYTSGLYLDVVRGGASVWADIGKRFEAYVHDYLQAMMAPFDVTGETTYGPKKTQYRTPDILVHQDSCVVAAIECKAKRMSFAARYADDPLADAALGFDELAKGMFQLWRFFAHARKGVIGSLAMSTHCQAIIVTADSWLTMARNQAEKVVSAAHQLADADGGIEPVDRRDVAFCQIDDVEFALQNGNAESFLAAAREIASGQKKHFMLSVAHGADLGQQRDYPFMDKIADLLPWMDDFERMSTD</sequence>
<dbReference type="Proteomes" id="UP000676996">
    <property type="component" value="Unassembled WGS sequence"/>
</dbReference>
<dbReference type="RefSeq" id="WP_284054994.1">
    <property type="nucleotide sequence ID" value="NZ_JAGRQC010000004.1"/>
</dbReference>
<protein>
    <submittedName>
        <fullName evidence="1">Uncharacterized protein</fullName>
    </submittedName>
</protein>